<protein>
    <submittedName>
        <fullName evidence="2">Uncharacterized protein</fullName>
    </submittedName>
</protein>
<organism evidence="2">
    <name type="scientific">Xanthomonas arboricola pv. pruni</name>
    <dbReference type="NCBI Taxonomy" id="69929"/>
    <lineage>
        <taxon>Bacteria</taxon>
        <taxon>Pseudomonadati</taxon>
        <taxon>Pseudomonadota</taxon>
        <taxon>Gammaproteobacteria</taxon>
        <taxon>Lysobacterales</taxon>
        <taxon>Lysobacteraceae</taxon>
        <taxon>Xanthomonas</taxon>
    </lineage>
</organism>
<dbReference type="RefSeq" id="WP_039513922.1">
    <property type="nucleotide sequence ID" value="NZ_CP044334.1"/>
</dbReference>
<dbReference type="AlphaFoldDB" id="A0AAP4NMF9"/>
<comment type="caution">
    <text evidence="2">The sequence shown here is derived from an EMBL/GenBank/DDBJ whole genome shotgun (WGS) entry which is preliminary data.</text>
</comment>
<reference evidence="2" key="1">
    <citation type="submission" date="2023-06" db="EMBL/GenBank/DDBJ databases">
        <title>Genome sequences of Xanthomonas arboricola from Serbia and Montenegro.</title>
        <authorList>
            <person name="Ilicic R."/>
            <person name="Jelusic A."/>
            <person name="Harrison J."/>
            <person name="Greer S."/>
            <person name="Grant M."/>
            <person name="Vicente J."/>
            <person name="Popovic Milovanovic T."/>
            <person name="Studholme D.J."/>
        </authorList>
    </citation>
    <scope>NUCLEOTIDE SEQUENCE</scope>
    <source>
        <strain evidence="2">Xp320</strain>
    </source>
</reference>
<feature type="signal peptide" evidence="1">
    <location>
        <begin position="1"/>
        <end position="19"/>
    </location>
</feature>
<sequence>MKKYLGALLVLAFSSSAYAEGEQYGEPCNNCLSEQQFQDTALLAVDTGGVVIYNLPAGEIRRYIVVPPDRRVMEVPVEPELAEYFVNLVGLFRANGNSLEKDYEVSMASAARTMVRAAADGTPKPANAYEAIHDSAKMNNLLAETQFSWQTMYAGANYLAGLIHPRTWISGKEATMVINYRLADGSKVQGYYDYSAHAWKRLEGSARDAHNNSIPEKKEDMVKNGYQTYNFQGPPATDLGGFINHTINMGIPSNIPPDSEYVICRDESTDSFLKIHCYGTGS</sequence>
<accession>A0AAP4NMF9</accession>
<name>A0AAP4NMF9_9XANT</name>
<proteinExistence type="predicted"/>
<keyword evidence="1" id="KW-0732">Signal</keyword>
<evidence type="ECO:0000313" key="2">
    <source>
        <dbReference type="EMBL" id="MDN0287983.1"/>
    </source>
</evidence>
<dbReference type="EMBL" id="JASVYU010000020">
    <property type="protein sequence ID" value="MDN0287983.1"/>
    <property type="molecule type" value="Genomic_DNA"/>
</dbReference>
<evidence type="ECO:0000256" key="1">
    <source>
        <dbReference type="SAM" id="SignalP"/>
    </source>
</evidence>
<gene>
    <name evidence="2" type="ORF">QSH54_15355</name>
</gene>
<feature type="chain" id="PRO_5042995669" evidence="1">
    <location>
        <begin position="20"/>
        <end position="282"/>
    </location>
</feature>